<dbReference type="Pfam" id="PF22507">
    <property type="entry name" value="DUF6994"/>
    <property type="match status" value="1"/>
</dbReference>
<protein>
    <submittedName>
        <fullName evidence="1">Uncharacterized protein</fullName>
    </submittedName>
</protein>
<organism evidence="1 2">
    <name type="scientific">Lactobacillus crispatus</name>
    <dbReference type="NCBI Taxonomy" id="47770"/>
    <lineage>
        <taxon>Bacteria</taxon>
        <taxon>Bacillati</taxon>
        <taxon>Bacillota</taxon>
        <taxon>Bacilli</taxon>
        <taxon>Lactobacillales</taxon>
        <taxon>Lactobacillaceae</taxon>
        <taxon>Lactobacillus</taxon>
    </lineage>
</organism>
<dbReference type="Proteomes" id="UP001194414">
    <property type="component" value="Unassembled WGS sequence"/>
</dbReference>
<accession>A0AAW4DN74</accession>
<name>A0AAW4DN74_9LACO</name>
<reference evidence="1" key="1">
    <citation type="submission" date="2020-07" db="EMBL/GenBank/DDBJ databases">
        <title>Comparative genomics analyses of Lactobacillus crispatus isolated from different ecological niches.</title>
        <authorList>
            <person name="Mancino W."/>
            <person name="Mancabelli L."/>
            <person name="Lugli G.A."/>
            <person name="Milani C."/>
            <person name="Viappiani A."/>
            <person name="Anzalone R."/>
            <person name="Longhi G."/>
            <person name="Ventura M."/>
            <person name="Turroni F."/>
        </authorList>
    </citation>
    <scope>NUCLEOTIDE SEQUENCE</scope>
    <source>
        <strain evidence="1">LB65</strain>
    </source>
</reference>
<dbReference type="InterPro" id="IPR054263">
    <property type="entry name" value="DUF6994"/>
</dbReference>
<evidence type="ECO:0000313" key="1">
    <source>
        <dbReference type="EMBL" id="MBI1708186.1"/>
    </source>
</evidence>
<dbReference type="EMBL" id="JACCPP010000021">
    <property type="protein sequence ID" value="MBI1708186.1"/>
    <property type="molecule type" value="Genomic_DNA"/>
</dbReference>
<evidence type="ECO:0000313" key="2">
    <source>
        <dbReference type="Proteomes" id="UP001194414"/>
    </source>
</evidence>
<dbReference type="AlphaFoldDB" id="A0AAW4DN74"/>
<gene>
    <name evidence="1" type="ORF">HYQ56_1167</name>
</gene>
<sequence>MDHLGILHECGGDPFVYRGYPVPQKYSPREWRLSYMEKDMFTKQEFKPQGYKENVERLKLFYHSEFYQDLKKLYSNYLNKVEDALYQDPDSSDEFLYIALGEKYKLDVSKKNNSFCLIDKVGNSEIALGADAICGVKCLAKYYPDLDDWIDAYETIRSQTSLHFVWPRHKLPTINTLRYIKYLDRIDFTLFDLKNYFEGNKNTPLARAYKNEVTNLWLSQFYDFPSFVKKMQLGRFVDKKYNVLNIASRQNEIIKKFPAKSELSNSMPIYADSLISLVKDNII</sequence>
<proteinExistence type="predicted"/>
<comment type="caution">
    <text evidence="1">The sequence shown here is derived from an EMBL/GenBank/DDBJ whole genome shotgun (WGS) entry which is preliminary data.</text>
</comment>